<accession>R2S6R0</accession>
<dbReference type="Pfam" id="PF13349">
    <property type="entry name" value="DUF4097"/>
    <property type="match status" value="1"/>
</dbReference>
<feature type="domain" description="DUF4097" evidence="3">
    <location>
        <begin position="385"/>
        <end position="568"/>
    </location>
</feature>
<reference evidence="4 5" key="1">
    <citation type="submission" date="2013-02" db="EMBL/GenBank/DDBJ databases">
        <title>The Genome Sequence of Enterococcus pallens BAA-351.</title>
        <authorList>
            <consortium name="The Broad Institute Genome Sequencing Platform"/>
            <consortium name="The Broad Institute Genome Sequencing Center for Infectious Disease"/>
            <person name="Earl A.M."/>
            <person name="Gilmore M.S."/>
            <person name="Lebreton F."/>
            <person name="Walker B."/>
            <person name="Young S.K."/>
            <person name="Zeng Q."/>
            <person name="Gargeya S."/>
            <person name="Fitzgerald M."/>
            <person name="Haas B."/>
            <person name="Abouelleil A."/>
            <person name="Alvarado L."/>
            <person name="Arachchi H.M."/>
            <person name="Berlin A.M."/>
            <person name="Chapman S.B."/>
            <person name="Dewar J."/>
            <person name="Goldberg J."/>
            <person name="Griggs A."/>
            <person name="Gujja S."/>
            <person name="Hansen M."/>
            <person name="Howarth C."/>
            <person name="Imamovic A."/>
            <person name="Larimer J."/>
            <person name="McCowan C."/>
            <person name="Murphy C."/>
            <person name="Neiman D."/>
            <person name="Pearson M."/>
            <person name="Priest M."/>
            <person name="Roberts A."/>
            <person name="Saif S."/>
            <person name="Shea T."/>
            <person name="Sisk P."/>
            <person name="Sykes S."/>
            <person name="Wortman J."/>
            <person name="Nusbaum C."/>
            <person name="Birren B."/>
        </authorList>
    </citation>
    <scope>NUCLEOTIDE SEQUENCE [LARGE SCALE GENOMIC DNA]</scope>
    <source>
        <strain evidence="4 5">ATCC BAA-351</strain>
    </source>
</reference>
<protein>
    <recommendedName>
        <fullName evidence="3">DUF4097 domain-containing protein</fullName>
    </recommendedName>
</protein>
<comment type="caution">
    <text evidence="4">The sequence shown here is derived from an EMBL/GenBank/DDBJ whole genome shotgun (WGS) entry which is preliminary data.</text>
</comment>
<name>R2S6R0_9ENTE</name>
<feature type="compositionally biased region" description="Acidic residues" evidence="2">
    <location>
        <begin position="85"/>
        <end position="95"/>
    </location>
</feature>
<feature type="coiled-coil region" evidence="1">
    <location>
        <begin position="211"/>
        <end position="238"/>
    </location>
</feature>
<dbReference type="EMBL" id="AJAQ01000045">
    <property type="protein sequence ID" value="EOH88521.1"/>
    <property type="molecule type" value="Genomic_DNA"/>
</dbReference>
<dbReference type="RefSeq" id="WP_010759283.1">
    <property type="nucleotide sequence ID" value="NZ_ASWD01000003.1"/>
</dbReference>
<dbReference type="eggNOG" id="COG3595">
    <property type="taxonomic scope" value="Bacteria"/>
</dbReference>
<sequence length="580" mass="66142">MTIRKEILEAIKEGTITPEEGLNLLEEIEQAEAIDKEKKQDSVEIAAEPKAASIQEPEEITESEKETVEQTSAEPLQEAIVGFEPENESETDYEQQDTKVEQETVQEPKQESIQEAKTVQEPETPRDHVASLIDEWETTDQQWHTAPVEETKSTSGNQTGNKENASLTKLNQLDQQIQPLTETLKAKQEVFRNLKLEAELEIISEENLILYQQTKKEMSDLETKIKQLKREKETVEKDFYSIPVWQTETPNYDESPEEFYEDEFEKTTVRSDNFNSRINQLVNRTLKTVADTVDGRWNELKLPAVGNSGNTRFDHRFNFKDEIISDLDIKLANGSIIFKTWPRSYMMVDAEIKLHGKMYEADPMESFMERSQITVNDERLLFHIHNKRVSAELTFHLPEQTYNHIKIRMLNGNLTVKNIEADDLFVKSTRGELTFKNIGAAVLEIQGTDNEIKIDKGAIVDAIIETVNGSIVSTADVANFDASLVNGDIKLSVGNSELKKIRANSVNGTIKVSLPTSLGLEGVAKTSLGEINYRLSDFQTVRERKDAKQRLFHFRRPLENPVQIDISSKTGNIFLKDFDR</sequence>
<dbReference type="AlphaFoldDB" id="R2S6R0"/>
<dbReference type="InterPro" id="IPR058219">
    <property type="entry name" value="LiaX"/>
</dbReference>
<feature type="region of interest" description="Disordered" evidence="2">
    <location>
        <begin position="35"/>
        <end position="126"/>
    </location>
</feature>
<dbReference type="InterPro" id="IPR025164">
    <property type="entry name" value="Toastrack_DUF4097"/>
</dbReference>
<evidence type="ECO:0000259" key="3">
    <source>
        <dbReference type="Pfam" id="PF13349"/>
    </source>
</evidence>
<dbReference type="PATRIC" id="fig|1158607.3.peg.4318"/>
<organism evidence="4 5">
    <name type="scientific">Enterococcus pallens ATCC BAA-351</name>
    <dbReference type="NCBI Taxonomy" id="1158607"/>
    <lineage>
        <taxon>Bacteria</taxon>
        <taxon>Bacillati</taxon>
        <taxon>Bacillota</taxon>
        <taxon>Bacilli</taxon>
        <taxon>Lactobacillales</taxon>
        <taxon>Enterococcaceae</taxon>
        <taxon>Enterococcus</taxon>
    </lineage>
</organism>
<dbReference type="HOGENOM" id="CLU_033702_1_0_9"/>
<dbReference type="OrthoDB" id="2194299at2"/>
<evidence type="ECO:0000256" key="1">
    <source>
        <dbReference type="SAM" id="Coils"/>
    </source>
</evidence>
<evidence type="ECO:0000313" key="5">
    <source>
        <dbReference type="Proteomes" id="UP000013782"/>
    </source>
</evidence>
<keyword evidence="5" id="KW-1185">Reference proteome</keyword>
<dbReference type="NCBIfam" id="NF038025">
    <property type="entry name" value="dapto_LiaX"/>
    <property type="match status" value="1"/>
</dbReference>
<feature type="compositionally biased region" description="Basic and acidic residues" evidence="2">
    <location>
        <begin position="96"/>
        <end position="126"/>
    </location>
</feature>
<dbReference type="Proteomes" id="UP000013782">
    <property type="component" value="Unassembled WGS sequence"/>
</dbReference>
<evidence type="ECO:0000256" key="2">
    <source>
        <dbReference type="SAM" id="MobiDB-lite"/>
    </source>
</evidence>
<feature type="region of interest" description="Disordered" evidence="2">
    <location>
        <begin position="139"/>
        <end position="170"/>
    </location>
</feature>
<dbReference type="STRING" id="160454.RV10_GL002817"/>
<keyword evidence="1" id="KW-0175">Coiled coil</keyword>
<evidence type="ECO:0000313" key="4">
    <source>
        <dbReference type="EMBL" id="EOH88521.1"/>
    </source>
</evidence>
<gene>
    <name evidence="4" type="ORF">UAU_04340</name>
</gene>
<proteinExistence type="predicted"/>
<feature type="compositionally biased region" description="Polar residues" evidence="2">
    <location>
        <begin position="153"/>
        <end position="170"/>
    </location>
</feature>